<dbReference type="OrthoDB" id="1822085at2759"/>
<dbReference type="PANTHER" id="PTHR47584">
    <property type="match status" value="1"/>
</dbReference>
<evidence type="ECO:0008006" key="3">
    <source>
        <dbReference type="Google" id="ProtNLM"/>
    </source>
</evidence>
<dbReference type="AlphaFoldDB" id="A0A484KI48"/>
<organism evidence="1 2">
    <name type="scientific">Cuscuta campestris</name>
    <dbReference type="NCBI Taxonomy" id="132261"/>
    <lineage>
        <taxon>Eukaryota</taxon>
        <taxon>Viridiplantae</taxon>
        <taxon>Streptophyta</taxon>
        <taxon>Embryophyta</taxon>
        <taxon>Tracheophyta</taxon>
        <taxon>Spermatophyta</taxon>
        <taxon>Magnoliopsida</taxon>
        <taxon>eudicotyledons</taxon>
        <taxon>Gunneridae</taxon>
        <taxon>Pentapetalae</taxon>
        <taxon>asterids</taxon>
        <taxon>lamiids</taxon>
        <taxon>Solanales</taxon>
        <taxon>Convolvulaceae</taxon>
        <taxon>Cuscuteae</taxon>
        <taxon>Cuscuta</taxon>
        <taxon>Cuscuta subgen. Grammica</taxon>
        <taxon>Cuscuta sect. Cleistogrammica</taxon>
    </lineage>
</organism>
<reference evidence="1 2" key="1">
    <citation type="submission" date="2018-04" db="EMBL/GenBank/DDBJ databases">
        <authorList>
            <person name="Vogel A."/>
        </authorList>
    </citation>
    <scope>NUCLEOTIDE SEQUENCE [LARGE SCALE GENOMIC DNA]</scope>
</reference>
<dbReference type="Proteomes" id="UP000595140">
    <property type="component" value="Unassembled WGS sequence"/>
</dbReference>
<dbReference type="PANTHER" id="PTHR47584:SF19">
    <property type="entry name" value="L10-INTERACTING MYB DOMAIN-CONTAINING PROTEIN-LIKE"/>
    <property type="match status" value="1"/>
</dbReference>
<name>A0A484KI48_9ASTE</name>
<sequence>MQGASKFEWGDIKVMLRKVVKTERTEKQIINHYNELSKKLKAWEALINMTSGVPIVGDARWEEFIKNNPGCKSFRKGPPALIEKLRVLFGGRQATGKMSFSPRLIPSASIASEKENVPSIDIDHESESIEDRNGTLDEDVQCYRKEDVDSPRTSSQATFLKRNFEDKSSMHNKRQQLSKMKIQEFEIDNALSIIRMKEEAKKEPSIYKQVVDRLKAIPIIVNKGVDFIFEALEMIKNADDMAYFLAMDDEPAVKFLMKRLGGI</sequence>
<keyword evidence="2" id="KW-1185">Reference proteome</keyword>
<accession>A0A484KI48</accession>
<protein>
    <recommendedName>
        <fullName evidence="3">Myb/SANT-like domain-containing protein</fullName>
    </recommendedName>
</protein>
<dbReference type="InterPro" id="IPR045026">
    <property type="entry name" value="LIMYB"/>
</dbReference>
<proteinExistence type="predicted"/>
<dbReference type="EMBL" id="OOIL02000473">
    <property type="protein sequence ID" value="VFQ65631.1"/>
    <property type="molecule type" value="Genomic_DNA"/>
</dbReference>
<evidence type="ECO:0000313" key="2">
    <source>
        <dbReference type="Proteomes" id="UP000595140"/>
    </source>
</evidence>
<evidence type="ECO:0000313" key="1">
    <source>
        <dbReference type="EMBL" id="VFQ65631.1"/>
    </source>
</evidence>
<gene>
    <name evidence="1" type="ORF">CCAM_LOCUS7407</name>
</gene>